<feature type="compositionally biased region" description="Low complexity" evidence="1">
    <location>
        <begin position="75"/>
        <end position="94"/>
    </location>
</feature>
<comment type="caution">
    <text evidence="2">The sequence shown here is derived from an EMBL/GenBank/DDBJ whole genome shotgun (WGS) entry which is preliminary data.</text>
</comment>
<evidence type="ECO:0000313" key="3">
    <source>
        <dbReference type="Proteomes" id="UP000291343"/>
    </source>
</evidence>
<dbReference type="InParanoid" id="A0A482XMZ9"/>
<keyword evidence="3" id="KW-1185">Reference proteome</keyword>
<evidence type="ECO:0000313" key="2">
    <source>
        <dbReference type="EMBL" id="RZF46729.1"/>
    </source>
</evidence>
<sequence>MDEFSPHNSHPRGGATPKHWRGIWRGVLPSHWPIIPLLLPPHTKNKMDATTPNGRKGAGPRPNTAVGRGILPSHWSTLPLPSTPTTLTKWTTTGRTGGKGGVATPRGRGYGGGACT</sequence>
<dbReference type="Proteomes" id="UP000291343">
    <property type="component" value="Unassembled WGS sequence"/>
</dbReference>
<organism evidence="2 3">
    <name type="scientific">Laodelphax striatellus</name>
    <name type="common">Small brown planthopper</name>
    <name type="synonym">Delphax striatella</name>
    <dbReference type="NCBI Taxonomy" id="195883"/>
    <lineage>
        <taxon>Eukaryota</taxon>
        <taxon>Metazoa</taxon>
        <taxon>Ecdysozoa</taxon>
        <taxon>Arthropoda</taxon>
        <taxon>Hexapoda</taxon>
        <taxon>Insecta</taxon>
        <taxon>Pterygota</taxon>
        <taxon>Neoptera</taxon>
        <taxon>Paraneoptera</taxon>
        <taxon>Hemiptera</taxon>
        <taxon>Auchenorrhyncha</taxon>
        <taxon>Fulgoroidea</taxon>
        <taxon>Delphacidae</taxon>
        <taxon>Criomorphinae</taxon>
        <taxon>Laodelphax</taxon>
    </lineage>
</organism>
<feature type="region of interest" description="Disordered" evidence="1">
    <location>
        <begin position="41"/>
        <end position="116"/>
    </location>
</feature>
<proteinExistence type="predicted"/>
<reference evidence="2 3" key="1">
    <citation type="journal article" date="2017" name="Gigascience">
        <title>Genome sequence of the small brown planthopper, Laodelphax striatellus.</title>
        <authorList>
            <person name="Zhu J."/>
            <person name="Jiang F."/>
            <person name="Wang X."/>
            <person name="Yang P."/>
            <person name="Bao Y."/>
            <person name="Zhao W."/>
            <person name="Wang W."/>
            <person name="Lu H."/>
            <person name="Wang Q."/>
            <person name="Cui N."/>
            <person name="Li J."/>
            <person name="Chen X."/>
            <person name="Luo L."/>
            <person name="Yu J."/>
            <person name="Kang L."/>
            <person name="Cui F."/>
        </authorList>
    </citation>
    <scope>NUCLEOTIDE SEQUENCE [LARGE SCALE GENOMIC DNA]</scope>
    <source>
        <strain evidence="2">Lst14</strain>
    </source>
</reference>
<feature type="region of interest" description="Disordered" evidence="1">
    <location>
        <begin position="1"/>
        <end position="20"/>
    </location>
</feature>
<evidence type="ECO:0000256" key="1">
    <source>
        <dbReference type="SAM" id="MobiDB-lite"/>
    </source>
</evidence>
<dbReference type="AlphaFoldDB" id="A0A482XMZ9"/>
<name>A0A482XMZ9_LAOST</name>
<gene>
    <name evidence="2" type="ORF">LSTR_LSTR002592</name>
</gene>
<protein>
    <submittedName>
        <fullName evidence="2">Uncharacterized protein</fullName>
    </submittedName>
</protein>
<accession>A0A482XMZ9</accession>
<dbReference type="EMBL" id="QKKF02005739">
    <property type="protein sequence ID" value="RZF46729.1"/>
    <property type="molecule type" value="Genomic_DNA"/>
</dbReference>